<evidence type="ECO:0000313" key="2">
    <source>
        <dbReference type="Proteomes" id="UP000570678"/>
    </source>
</evidence>
<evidence type="ECO:0000313" key="1">
    <source>
        <dbReference type="EMBL" id="NKY59285.1"/>
    </source>
</evidence>
<accession>A0A846YK32</accession>
<dbReference type="Proteomes" id="UP000570678">
    <property type="component" value="Unassembled WGS sequence"/>
</dbReference>
<reference evidence="1 2" key="1">
    <citation type="submission" date="2020-04" db="EMBL/GenBank/DDBJ databases">
        <title>MicrobeNet Type strains.</title>
        <authorList>
            <person name="Nicholson A.C."/>
        </authorList>
    </citation>
    <scope>NUCLEOTIDE SEQUENCE [LARGE SCALE GENOMIC DNA]</scope>
    <source>
        <strain evidence="1 2">JCM 3332</strain>
    </source>
</reference>
<organism evidence="1 2">
    <name type="scientific">Nocardia flavorosea</name>
    <dbReference type="NCBI Taxonomy" id="53429"/>
    <lineage>
        <taxon>Bacteria</taxon>
        <taxon>Bacillati</taxon>
        <taxon>Actinomycetota</taxon>
        <taxon>Actinomycetes</taxon>
        <taxon>Mycobacteriales</taxon>
        <taxon>Nocardiaceae</taxon>
        <taxon>Nocardia</taxon>
    </lineage>
</organism>
<keyword evidence="2" id="KW-1185">Reference proteome</keyword>
<name>A0A846YK32_9NOCA</name>
<dbReference type="EMBL" id="JAAXOT010000014">
    <property type="protein sequence ID" value="NKY59285.1"/>
    <property type="molecule type" value="Genomic_DNA"/>
</dbReference>
<proteinExistence type="predicted"/>
<protein>
    <submittedName>
        <fullName evidence="1">Uncharacterized protein</fullName>
    </submittedName>
</protein>
<sequence>MTARKSRPRRVAATEGRLKLHRRVLVLDGRVCTVITVRPGTDFRFSTNRFHDTWHVLSDWRGARVLSRLLWGLSYQRRPGTLVVIDTRHLDPNPFDGAPADPIVLVPTDRTVFTRKSAAALSRRLPLRDRPDGTVRWQTFGLEPAVAEVAAWRERMFAGADEYSAPPRGRCRVERYGRLLVLAGSGEWLRDWAVGIARLGDDSCAGMDYTYLDEGADGEVQIFRQYRRMVASARQARAERCGVAGAPPQAAELLWSRAAAIRRRGMPALPGDSRINARRVGGTGC</sequence>
<dbReference type="RefSeq" id="WP_062974044.1">
    <property type="nucleotide sequence ID" value="NZ_JAAXOT010000014.1"/>
</dbReference>
<gene>
    <name evidence="1" type="ORF">HGA15_24645</name>
</gene>
<dbReference type="AlphaFoldDB" id="A0A846YK32"/>
<comment type="caution">
    <text evidence="1">The sequence shown here is derived from an EMBL/GenBank/DDBJ whole genome shotgun (WGS) entry which is preliminary data.</text>
</comment>